<keyword evidence="7" id="KW-1185">Reference proteome</keyword>
<dbReference type="PROSITE" id="PS00211">
    <property type="entry name" value="ABC_TRANSPORTER_1"/>
    <property type="match status" value="1"/>
</dbReference>
<evidence type="ECO:0000256" key="2">
    <source>
        <dbReference type="ARBA" id="ARBA00022741"/>
    </source>
</evidence>
<dbReference type="Gene3D" id="3.40.50.300">
    <property type="entry name" value="P-loop containing nucleotide triphosphate hydrolases"/>
    <property type="match status" value="1"/>
</dbReference>
<dbReference type="InterPro" id="IPR017871">
    <property type="entry name" value="ABC_transporter-like_CS"/>
</dbReference>
<dbReference type="PANTHER" id="PTHR43023:SF6">
    <property type="entry name" value="INTERMEMBRANE PHOSPHOLIPID TRANSPORT SYSTEM ATP-BINDING PROTEIN MLAF"/>
    <property type="match status" value="1"/>
</dbReference>
<dbReference type="AlphaFoldDB" id="H5U738"/>
<protein>
    <submittedName>
        <fullName evidence="6">Putative ABC transporter ATP-binding protein</fullName>
    </submittedName>
</protein>
<dbReference type="PROSITE" id="PS50893">
    <property type="entry name" value="ABC_TRANSPORTER_2"/>
    <property type="match status" value="1"/>
</dbReference>
<dbReference type="InterPro" id="IPR003593">
    <property type="entry name" value="AAA+_ATPase"/>
</dbReference>
<dbReference type="eggNOG" id="COG1127">
    <property type="taxonomic scope" value="Bacteria"/>
</dbReference>
<dbReference type="GO" id="GO:0005524">
    <property type="term" value="F:ATP binding"/>
    <property type="evidence" value="ECO:0007669"/>
    <property type="project" value="UniProtKB-KW"/>
</dbReference>
<dbReference type="GO" id="GO:0016887">
    <property type="term" value="F:ATP hydrolysis activity"/>
    <property type="evidence" value="ECO:0007669"/>
    <property type="project" value="InterPro"/>
</dbReference>
<proteinExistence type="predicted"/>
<name>H5U738_9ACTN</name>
<keyword evidence="2" id="KW-0547">Nucleotide-binding</keyword>
<evidence type="ECO:0000259" key="5">
    <source>
        <dbReference type="PROSITE" id="PS50893"/>
    </source>
</evidence>
<keyword evidence="1" id="KW-0813">Transport</keyword>
<dbReference type="Proteomes" id="UP000005845">
    <property type="component" value="Unassembled WGS sequence"/>
</dbReference>
<feature type="compositionally biased region" description="Basic and acidic residues" evidence="4">
    <location>
        <begin position="402"/>
        <end position="418"/>
    </location>
</feature>
<gene>
    <name evidence="6" type="ORF">GOSPT_135_00280</name>
</gene>
<feature type="region of interest" description="Disordered" evidence="4">
    <location>
        <begin position="325"/>
        <end position="424"/>
    </location>
</feature>
<comment type="caution">
    <text evidence="6">The sequence shown here is derived from an EMBL/GenBank/DDBJ whole genome shotgun (WGS) entry which is preliminary data.</text>
</comment>
<reference evidence="6 7" key="1">
    <citation type="submission" date="2012-02" db="EMBL/GenBank/DDBJ databases">
        <title>Whole genome shotgun sequence of Gordonia sputi NBRC 100414.</title>
        <authorList>
            <person name="Yoshida I."/>
            <person name="Hosoyama A."/>
            <person name="Tsuchikane K."/>
            <person name="Katsumata H."/>
            <person name="Yamazaki S."/>
            <person name="Fujita N."/>
        </authorList>
    </citation>
    <scope>NUCLEOTIDE SEQUENCE [LARGE SCALE GENOMIC DNA]</scope>
    <source>
        <strain evidence="6 7">NBRC 100414</strain>
    </source>
</reference>
<dbReference type="SUPFAM" id="SSF52540">
    <property type="entry name" value="P-loop containing nucleoside triphosphate hydrolases"/>
    <property type="match status" value="1"/>
</dbReference>
<evidence type="ECO:0000256" key="4">
    <source>
        <dbReference type="SAM" id="MobiDB-lite"/>
    </source>
</evidence>
<dbReference type="EMBL" id="BAFC01000133">
    <property type="protein sequence ID" value="GAB41566.1"/>
    <property type="molecule type" value="Genomic_DNA"/>
</dbReference>
<dbReference type="Pfam" id="PF00005">
    <property type="entry name" value="ABC_tran"/>
    <property type="match status" value="1"/>
</dbReference>
<dbReference type="CDD" id="cd03261">
    <property type="entry name" value="ABC_Org_Solvent_Resistant"/>
    <property type="match status" value="1"/>
</dbReference>
<evidence type="ECO:0000313" key="7">
    <source>
        <dbReference type="Proteomes" id="UP000005845"/>
    </source>
</evidence>
<accession>H5U738</accession>
<organism evidence="6 7">
    <name type="scientific">Gordonia sputi NBRC 100414</name>
    <dbReference type="NCBI Taxonomy" id="1089453"/>
    <lineage>
        <taxon>Bacteria</taxon>
        <taxon>Bacillati</taxon>
        <taxon>Actinomycetota</taxon>
        <taxon>Actinomycetes</taxon>
        <taxon>Mycobacteriales</taxon>
        <taxon>Gordoniaceae</taxon>
        <taxon>Gordonia</taxon>
    </lineage>
</organism>
<keyword evidence="3 6" id="KW-0067">ATP-binding</keyword>
<evidence type="ECO:0000256" key="1">
    <source>
        <dbReference type="ARBA" id="ARBA00022448"/>
    </source>
</evidence>
<dbReference type="InterPro" id="IPR027417">
    <property type="entry name" value="P-loop_NTPase"/>
</dbReference>
<sequence>MGVEVSVEGLTKSFGSQNIWRDVTLTLPSGEVSALLGPSGTGKSVFLKTLIGLLHPEQGSVVIDGTDITQCSAKELYEIRKLFGVLFQDGALFGSMSLYDNIAFPLREHTKKKEDDVRKIVMEKIDLVGLAGAEDKLPGEISGGMRKRAGLARALVLDPQIILCDEPDSGLDPVRTAYISQLLIDINAQIDATILIVTHNINIARTIPDNIGMLFRKELVMFGPREQLLTSEQPVVKQFLSGDRFGPIGMSEEKDEAVQKQEEAMQAAGIGGGGTKDDFSEIIPQVQPNPGMPERKAVARHRERVLELLPSLPENAQRAIRESMQQEDQIREESRAHAANTHGVEWSDTEGGLQAGSENVMVDTSTDVIDHGDRNQGGYGNDYAGDDYAGDDAQTQQWAVPEEAKTQHIESERPEGGRHYGGGS</sequence>
<dbReference type="RefSeq" id="WP_005209176.1">
    <property type="nucleotide sequence ID" value="NZ_BAFC01000133.1"/>
</dbReference>
<evidence type="ECO:0000313" key="6">
    <source>
        <dbReference type="EMBL" id="GAB41566.1"/>
    </source>
</evidence>
<dbReference type="InterPro" id="IPR003439">
    <property type="entry name" value="ABC_transporter-like_ATP-bd"/>
</dbReference>
<feature type="domain" description="ABC transporter" evidence="5">
    <location>
        <begin position="5"/>
        <end position="241"/>
    </location>
</feature>
<dbReference type="PANTHER" id="PTHR43023">
    <property type="entry name" value="PROTEIN TRIGALACTOSYLDIACYLGLYCEROL 3, CHLOROPLASTIC"/>
    <property type="match status" value="1"/>
</dbReference>
<dbReference type="SMART" id="SM00382">
    <property type="entry name" value="AAA"/>
    <property type="match status" value="1"/>
</dbReference>
<evidence type="ECO:0000256" key="3">
    <source>
        <dbReference type="ARBA" id="ARBA00022840"/>
    </source>
</evidence>